<dbReference type="Pfam" id="PF00128">
    <property type="entry name" value="Alpha-amylase"/>
    <property type="match status" value="1"/>
</dbReference>
<dbReference type="InterPro" id="IPR044901">
    <property type="entry name" value="Trehalose_TreZ_E-set_sf"/>
</dbReference>
<evidence type="ECO:0000256" key="6">
    <source>
        <dbReference type="ARBA" id="ARBA00022490"/>
    </source>
</evidence>
<evidence type="ECO:0000256" key="10">
    <source>
        <dbReference type="ARBA" id="ARBA00032057"/>
    </source>
</evidence>
<evidence type="ECO:0000256" key="9">
    <source>
        <dbReference type="ARBA" id="ARBA00023295"/>
    </source>
</evidence>
<dbReference type="GO" id="GO:0005737">
    <property type="term" value="C:cytoplasm"/>
    <property type="evidence" value="ECO:0007669"/>
    <property type="project" value="UniProtKB-SubCell"/>
</dbReference>
<comment type="pathway">
    <text evidence="2 14">Glycan biosynthesis; trehalose biosynthesis.</text>
</comment>
<evidence type="ECO:0000256" key="12">
    <source>
        <dbReference type="ARBA" id="ARBA00034013"/>
    </source>
</evidence>
<keyword evidence="7 14" id="KW-0378">Hydrolase</keyword>
<evidence type="ECO:0000256" key="4">
    <source>
        <dbReference type="ARBA" id="ARBA00012268"/>
    </source>
</evidence>
<dbReference type="Proteomes" id="UP000541426">
    <property type="component" value="Unassembled WGS sequence"/>
</dbReference>
<comment type="subcellular location">
    <subcellularLocation>
        <location evidence="1 15">Cytoplasm</location>
    </subcellularLocation>
</comment>
<evidence type="ECO:0000256" key="2">
    <source>
        <dbReference type="ARBA" id="ARBA00005199"/>
    </source>
</evidence>
<keyword evidence="8" id="KW-0119">Carbohydrate metabolism</keyword>
<evidence type="ECO:0000256" key="15">
    <source>
        <dbReference type="PIRSR" id="PIRSR006337-1"/>
    </source>
</evidence>
<evidence type="ECO:0000313" key="19">
    <source>
        <dbReference type="Proteomes" id="UP000541426"/>
    </source>
</evidence>
<evidence type="ECO:0000256" key="1">
    <source>
        <dbReference type="ARBA" id="ARBA00004496"/>
    </source>
</evidence>
<organism evidence="18 19">
    <name type="scientific">Sagittula marina</name>
    <dbReference type="NCBI Taxonomy" id="943940"/>
    <lineage>
        <taxon>Bacteria</taxon>
        <taxon>Pseudomonadati</taxon>
        <taxon>Pseudomonadota</taxon>
        <taxon>Alphaproteobacteria</taxon>
        <taxon>Rhodobacterales</taxon>
        <taxon>Roseobacteraceae</taxon>
        <taxon>Sagittula</taxon>
    </lineage>
</organism>
<dbReference type="Gene3D" id="1.10.10.760">
    <property type="entry name" value="E-set domains of sugar-utilizing enzymes"/>
    <property type="match status" value="1"/>
</dbReference>
<dbReference type="CDD" id="cd11325">
    <property type="entry name" value="AmyAc_GTHase"/>
    <property type="match status" value="1"/>
</dbReference>
<dbReference type="Gene3D" id="3.20.20.80">
    <property type="entry name" value="Glycosidases"/>
    <property type="match status" value="1"/>
</dbReference>
<comment type="catalytic activity">
    <reaction evidence="12 14">
        <text>hydrolysis of (1-&gt;4)-alpha-D-glucosidic linkage in 4-alpha-D-[(1-&gt;4)-alpha-D-glucanosyl]n trehalose to yield trehalose and (1-&gt;4)-alpha-D-glucan.</text>
        <dbReference type="EC" id="3.2.1.141"/>
    </reaction>
</comment>
<dbReference type="GO" id="GO:0005992">
    <property type="term" value="P:trehalose biosynthetic process"/>
    <property type="evidence" value="ECO:0007669"/>
    <property type="project" value="UniProtKB-UniRule"/>
</dbReference>
<feature type="active site" description="Proton donor" evidence="15">
    <location>
        <position position="288"/>
    </location>
</feature>
<evidence type="ECO:0000256" key="8">
    <source>
        <dbReference type="ARBA" id="ARBA00023277"/>
    </source>
</evidence>
<gene>
    <name evidence="18" type="ORF">GGQ68_001334</name>
</gene>
<dbReference type="InterPro" id="IPR014756">
    <property type="entry name" value="Ig_E-set"/>
</dbReference>
<dbReference type="InterPro" id="IPR017853">
    <property type="entry name" value="GH"/>
</dbReference>
<dbReference type="Pfam" id="PF02922">
    <property type="entry name" value="CBM_48"/>
    <property type="match status" value="1"/>
</dbReference>
<dbReference type="UniPathway" id="UPA00299"/>
<dbReference type="SUPFAM" id="SSF81296">
    <property type="entry name" value="E set domains"/>
    <property type="match status" value="1"/>
</dbReference>
<comment type="similarity">
    <text evidence="3 14">Belongs to the glycosyl hydrolase 13 family.</text>
</comment>
<dbReference type="SMART" id="SM00642">
    <property type="entry name" value="Aamy"/>
    <property type="match status" value="1"/>
</dbReference>
<protein>
    <recommendedName>
        <fullName evidence="5 13">Malto-oligosyltrehalose trehalohydrolase</fullName>
        <shortName evidence="14">MTHase</shortName>
        <ecNumber evidence="4 13">3.2.1.141</ecNumber>
    </recommendedName>
    <alternativeName>
        <fullName evidence="11 14">4-alpha-D-((1-&gt;4)-alpha-D-glucano)trehalose trehalohydrolase</fullName>
    </alternativeName>
    <alternativeName>
        <fullName evidence="10 14">Maltooligosyl trehalose trehalohydrolase</fullName>
    </alternativeName>
</protein>
<feature type="domain" description="Glycosyl hydrolase family 13 catalytic" evidence="17">
    <location>
        <begin position="86"/>
        <end position="448"/>
    </location>
</feature>
<keyword evidence="19" id="KW-1185">Reference proteome</keyword>
<feature type="active site" description="Nucleophile" evidence="15">
    <location>
        <position position="253"/>
    </location>
</feature>
<dbReference type="CDD" id="cd02853">
    <property type="entry name" value="E_set_MTHase_like_N"/>
    <property type="match status" value="1"/>
</dbReference>
<reference evidence="18 19" key="1">
    <citation type="submission" date="2020-08" db="EMBL/GenBank/DDBJ databases">
        <title>Genomic Encyclopedia of Type Strains, Phase IV (KMG-IV): sequencing the most valuable type-strain genomes for metagenomic binning, comparative biology and taxonomic classification.</title>
        <authorList>
            <person name="Goeker M."/>
        </authorList>
    </citation>
    <scope>NUCLEOTIDE SEQUENCE [LARGE SCALE GENOMIC DNA]</scope>
    <source>
        <strain evidence="18 19">DSM 102235</strain>
    </source>
</reference>
<dbReference type="AlphaFoldDB" id="A0A7W6DQR1"/>
<evidence type="ECO:0000256" key="16">
    <source>
        <dbReference type="PIRSR" id="PIRSR006337-3"/>
    </source>
</evidence>
<name>A0A7W6DQR1_9RHOB</name>
<dbReference type="PANTHER" id="PTHR43651:SF11">
    <property type="entry name" value="MALTO-OLIGOSYLTREHALOSE TREHALOHYDROLASE"/>
    <property type="match status" value="1"/>
</dbReference>
<evidence type="ECO:0000256" key="14">
    <source>
        <dbReference type="PIRNR" id="PIRNR006337"/>
    </source>
</evidence>
<dbReference type="EC" id="3.2.1.141" evidence="4 13"/>
<feature type="site" description="Transition state stabilizer" evidence="16">
    <location>
        <position position="376"/>
    </location>
</feature>
<dbReference type="InterPro" id="IPR006047">
    <property type="entry name" value="GH13_cat_dom"/>
</dbReference>
<keyword evidence="9 14" id="KW-0326">Glycosidase</keyword>
<comment type="caution">
    <text evidence="18">The sequence shown here is derived from an EMBL/GenBank/DDBJ whole genome shotgun (WGS) entry which is preliminary data.</text>
</comment>
<evidence type="ECO:0000256" key="5">
    <source>
        <dbReference type="ARBA" id="ARBA00015938"/>
    </source>
</evidence>
<dbReference type="GO" id="GO:0033942">
    <property type="term" value="F:4-alpha-D-(1-&gt;4)-alpha-D-glucanotrehalose trehalohydrolase activity"/>
    <property type="evidence" value="ECO:0007669"/>
    <property type="project" value="UniProtKB-EC"/>
</dbReference>
<evidence type="ECO:0000256" key="7">
    <source>
        <dbReference type="ARBA" id="ARBA00022801"/>
    </source>
</evidence>
<keyword evidence="6" id="KW-0963">Cytoplasm</keyword>
<sequence length="568" mass="62691">MTAPLWGAVPLQADEWRFGLWAPSAADVALRLDGTLHPMTRGPDGAWQVSCPARANLPYMFRVDGTDYPDPASRLQVDGPEGPSLTVDPSQFDWGSHWQGRPFEEAVIFELHIGTFTTEGTFEAATHRLADLAAMGVTVIELMPVSQFSGARGWGYDGVLIRAPQPDYGSPDAMRTFVRTAQELGMAVLLDLVMNHFGPFGNLLPAYVPEMFSDRATPWGAAIDFARPQVQAFFHEAAMGWLHDYRLDGFRFDAVHQIRDGRDQKVMRDLARDLRASAPDRPLHLICEDERNLPSLRENGYDAEWNDDWHNALHVALTGEHQGYYSRFANAPFDHLARAMARGQVDEGQPSPEEPRGAPSAHLPWTAFINSNLTHDQVGNRAHGERLISLVGETPARVIHAALLLMPFVPMLFMGEEEGSTAPFHFFCDPPDDDSCEAVRKGRRAELAGIGYEVDGMLDPCGEAAFDVSRPYPAEDADRAAAWRDLTRRLIDLRMAHIVPLLRSGKIGDGTVSRPTARSFDAAWRFEGGTLRVCLALGTPLGAVEGTPIFTMGDLARDAFALHVEITS</sequence>
<evidence type="ECO:0000256" key="3">
    <source>
        <dbReference type="ARBA" id="ARBA00008061"/>
    </source>
</evidence>
<dbReference type="RefSeq" id="WP_183964194.1">
    <property type="nucleotide sequence ID" value="NZ_BAABBZ010000059.1"/>
</dbReference>
<dbReference type="EMBL" id="JACIEJ010000003">
    <property type="protein sequence ID" value="MBB3985005.1"/>
    <property type="molecule type" value="Genomic_DNA"/>
</dbReference>
<evidence type="ECO:0000256" key="13">
    <source>
        <dbReference type="NCBIfam" id="TIGR02402"/>
    </source>
</evidence>
<dbReference type="InterPro" id="IPR012768">
    <property type="entry name" value="Trehalose_TreZ"/>
</dbReference>
<dbReference type="NCBIfam" id="TIGR02402">
    <property type="entry name" value="trehalose_TreZ"/>
    <property type="match status" value="1"/>
</dbReference>
<evidence type="ECO:0000256" key="11">
    <source>
        <dbReference type="ARBA" id="ARBA00033284"/>
    </source>
</evidence>
<dbReference type="PIRSF" id="PIRSF006337">
    <property type="entry name" value="Trehalose_TreZ"/>
    <property type="match status" value="1"/>
</dbReference>
<dbReference type="InterPro" id="IPR013783">
    <property type="entry name" value="Ig-like_fold"/>
</dbReference>
<evidence type="ECO:0000313" key="18">
    <source>
        <dbReference type="EMBL" id="MBB3985005.1"/>
    </source>
</evidence>
<proteinExistence type="inferred from homology"/>
<accession>A0A7W6DQR1</accession>
<dbReference type="Gene3D" id="2.60.40.10">
    <property type="entry name" value="Immunoglobulins"/>
    <property type="match status" value="1"/>
</dbReference>
<dbReference type="InterPro" id="IPR004193">
    <property type="entry name" value="Glyco_hydro_13_N"/>
</dbReference>
<dbReference type="PANTHER" id="PTHR43651">
    <property type="entry name" value="1,4-ALPHA-GLUCAN-BRANCHING ENZYME"/>
    <property type="match status" value="1"/>
</dbReference>
<evidence type="ECO:0000259" key="17">
    <source>
        <dbReference type="SMART" id="SM00642"/>
    </source>
</evidence>
<dbReference type="SUPFAM" id="SSF51445">
    <property type="entry name" value="(Trans)glycosidases"/>
    <property type="match status" value="1"/>
</dbReference>